<dbReference type="EMBL" id="VCAZ01000094">
    <property type="protein sequence ID" value="TSR51436.1"/>
    <property type="molecule type" value="Genomic_DNA"/>
</dbReference>
<dbReference type="GO" id="GO:0001525">
    <property type="term" value="P:angiogenesis"/>
    <property type="evidence" value="ECO:0007669"/>
    <property type="project" value="TreeGrafter"/>
</dbReference>
<evidence type="ECO:0000256" key="4">
    <source>
        <dbReference type="ARBA" id="ARBA00023180"/>
    </source>
</evidence>
<keyword evidence="3 6" id="KW-0472">Membrane</keyword>
<keyword evidence="4" id="KW-0325">Glycoprotein</keyword>
<dbReference type="GO" id="GO:0005178">
    <property type="term" value="F:integrin binding"/>
    <property type="evidence" value="ECO:0007669"/>
    <property type="project" value="TreeGrafter"/>
</dbReference>
<feature type="domain" description="Integrin alpha third immunoglobulin-like" evidence="7">
    <location>
        <begin position="37"/>
        <end position="247"/>
    </location>
</feature>
<dbReference type="SUPFAM" id="SSF69179">
    <property type="entry name" value="Integrin domains"/>
    <property type="match status" value="1"/>
</dbReference>
<accession>A0A556V1H0</accession>
<comment type="subcellular location">
    <subcellularLocation>
        <location evidence="1">Membrane</location>
        <topology evidence="1">Single-pass type I membrane protein</topology>
    </subcellularLocation>
</comment>
<dbReference type="GO" id="GO:0007160">
    <property type="term" value="P:cell-matrix adhesion"/>
    <property type="evidence" value="ECO:0007669"/>
    <property type="project" value="TreeGrafter"/>
</dbReference>
<comment type="caution">
    <text evidence="8">The sequence shown here is derived from an EMBL/GenBank/DDBJ whole genome shotgun (WGS) entry which is preliminary data.</text>
</comment>
<organism evidence="8 9">
    <name type="scientific">Bagarius yarrelli</name>
    <name type="common">Goonch</name>
    <name type="synonym">Bagrus yarrelli</name>
    <dbReference type="NCBI Taxonomy" id="175774"/>
    <lineage>
        <taxon>Eukaryota</taxon>
        <taxon>Metazoa</taxon>
        <taxon>Chordata</taxon>
        <taxon>Craniata</taxon>
        <taxon>Vertebrata</taxon>
        <taxon>Euteleostomi</taxon>
        <taxon>Actinopterygii</taxon>
        <taxon>Neopterygii</taxon>
        <taxon>Teleostei</taxon>
        <taxon>Ostariophysi</taxon>
        <taxon>Siluriformes</taxon>
        <taxon>Sisoridae</taxon>
        <taxon>Sisorinae</taxon>
        <taxon>Bagarius</taxon>
    </lineage>
</organism>
<dbReference type="InterPro" id="IPR032695">
    <property type="entry name" value="Integrin_dom_sf"/>
</dbReference>
<evidence type="ECO:0000313" key="9">
    <source>
        <dbReference type="Proteomes" id="UP000319801"/>
    </source>
</evidence>
<keyword evidence="2 8" id="KW-0401">Integrin</keyword>
<dbReference type="GO" id="GO:0033627">
    <property type="term" value="P:cell adhesion mediated by integrin"/>
    <property type="evidence" value="ECO:0007669"/>
    <property type="project" value="TreeGrafter"/>
</dbReference>
<dbReference type="PANTHER" id="PTHR23220">
    <property type="entry name" value="INTEGRIN ALPHA"/>
    <property type="match status" value="1"/>
</dbReference>
<dbReference type="OrthoDB" id="5317514at2759"/>
<dbReference type="GO" id="GO:0007229">
    <property type="term" value="P:integrin-mediated signaling pathway"/>
    <property type="evidence" value="ECO:0007669"/>
    <property type="project" value="UniProtKB-KW"/>
</dbReference>
<proteinExistence type="predicted"/>
<dbReference type="PANTHER" id="PTHR23220:SF4">
    <property type="entry name" value="INTEGRIN ALPHA-V"/>
    <property type="match status" value="1"/>
</dbReference>
<dbReference type="AlphaFoldDB" id="A0A556V1H0"/>
<evidence type="ECO:0000256" key="3">
    <source>
        <dbReference type="ARBA" id="ARBA00023136"/>
    </source>
</evidence>
<name>A0A556V1H0_BAGYA</name>
<gene>
    <name evidence="8" type="ORF">Baya_11763</name>
</gene>
<reference evidence="8 9" key="1">
    <citation type="journal article" date="2019" name="Genome Biol. Evol.">
        <title>Whole-Genome Sequencing of the Giant Devil Catfish, Bagarius yarrelli.</title>
        <authorList>
            <person name="Jiang W."/>
            <person name="Lv Y."/>
            <person name="Cheng L."/>
            <person name="Yang K."/>
            <person name="Chao B."/>
            <person name="Wang X."/>
            <person name="Li Y."/>
            <person name="Pan X."/>
            <person name="You X."/>
            <person name="Zhang Y."/>
            <person name="Yang J."/>
            <person name="Li J."/>
            <person name="Zhang X."/>
            <person name="Liu S."/>
            <person name="Sun C."/>
            <person name="Yang J."/>
            <person name="Shi Q."/>
        </authorList>
    </citation>
    <scope>NUCLEOTIDE SEQUENCE [LARGE SCALE GENOMIC DNA]</scope>
    <source>
        <strain evidence="8">JWS20170419001</strain>
        <tissue evidence="8">Muscle</tissue>
    </source>
</reference>
<evidence type="ECO:0000256" key="5">
    <source>
        <dbReference type="SAM" id="MobiDB-lite"/>
    </source>
</evidence>
<evidence type="ECO:0000313" key="8">
    <source>
        <dbReference type="EMBL" id="TSR51436.1"/>
    </source>
</evidence>
<dbReference type="InterPro" id="IPR048286">
    <property type="entry name" value="Integrin_alpha_Ig-like_3"/>
</dbReference>
<dbReference type="Pfam" id="PF20806">
    <property type="entry name" value="Integrin_A_Ig_3"/>
    <property type="match status" value="1"/>
</dbReference>
<feature type="transmembrane region" description="Helical" evidence="6">
    <location>
        <begin position="258"/>
        <end position="280"/>
    </location>
</feature>
<evidence type="ECO:0000259" key="7">
    <source>
        <dbReference type="Pfam" id="PF20806"/>
    </source>
</evidence>
<sequence>MYIGDDNPLTLEVTVENRGEGAYEAELSIIIPPQADFIGVVRNSKVFLPIANWQPKENPVVEEDIGPLVQHIYELRNKGPSAFSKAMLDVNWPYQYNNGSLLYITKYEVDGAMNCSTDVEINPLNVTNPRYWNKNGSISGAGDRPEGRARSHVHRRDLQEQRTTEDLLTLDCEKAQCLKIKCQVGRLERGQSAILFIYSRLAVSTFLQNRSYVVKSSAAFSVIEMPYKNLEFELPVNSTSASLNVVWVNSELTQPAPIWVVVVAVLAGLLLLALLIFIMYKDITSGGITFDVIIPVKVLQGSRFL</sequence>
<dbReference type="GO" id="GO:0008305">
    <property type="term" value="C:integrin complex"/>
    <property type="evidence" value="ECO:0007669"/>
    <property type="project" value="TreeGrafter"/>
</dbReference>
<keyword evidence="6" id="KW-0812">Transmembrane</keyword>
<evidence type="ECO:0000256" key="1">
    <source>
        <dbReference type="ARBA" id="ARBA00004479"/>
    </source>
</evidence>
<dbReference type="Gene3D" id="2.60.40.1530">
    <property type="entry name" value="ntegrin, alpha v. Chain A, domain 4"/>
    <property type="match status" value="1"/>
</dbReference>
<evidence type="ECO:0000256" key="2">
    <source>
        <dbReference type="ARBA" id="ARBA00023037"/>
    </source>
</evidence>
<keyword evidence="9" id="KW-1185">Reference proteome</keyword>
<protein>
    <submittedName>
        <fullName evidence="8">Integrin alpha-V</fullName>
    </submittedName>
</protein>
<dbReference type="Gene3D" id="1.20.5.930">
    <property type="entry name" value="Bicelle-embedded integrin alpha(iib) transmembrane segment"/>
    <property type="match status" value="1"/>
</dbReference>
<keyword evidence="6" id="KW-1133">Transmembrane helix</keyword>
<dbReference type="GO" id="GO:0009897">
    <property type="term" value="C:external side of plasma membrane"/>
    <property type="evidence" value="ECO:0007669"/>
    <property type="project" value="TreeGrafter"/>
</dbReference>
<feature type="region of interest" description="Disordered" evidence="5">
    <location>
        <begin position="135"/>
        <end position="158"/>
    </location>
</feature>
<dbReference type="GO" id="GO:0098609">
    <property type="term" value="P:cell-cell adhesion"/>
    <property type="evidence" value="ECO:0007669"/>
    <property type="project" value="TreeGrafter"/>
</dbReference>
<evidence type="ECO:0000256" key="6">
    <source>
        <dbReference type="SAM" id="Phobius"/>
    </source>
</evidence>
<dbReference type="Proteomes" id="UP000319801">
    <property type="component" value="Unassembled WGS sequence"/>
</dbReference>